<evidence type="ECO:0000313" key="5">
    <source>
        <dbReference type="EMBL" id="MFB9314431.1"/>
    </source>
</evidence>
<dbReference type="InterPro" id="IPR013689">
    <property type="entry name" value="RNA_helicase_ATP-dep_HrpB_C"/>
</dbReference>
<reference evidence="5 6" key="1">
    <citation type="submission" date="2024-09" db="EMBL/GenBank/DDBJ databases">
        <authorList>
            <person name="Sun Q."/>
            <person name="Mori K."/>
        </authorList>
    </citation>
    <scope>NUCLEOTIDE SEQUENCE [LARGE SCALE GENOMIC DNA]</scope>
    <source>
        <strain evidence="5 6">JCM 9626</strain>
    </source>
</reference>
<keyword evidence="6" id="KW-1185">Reference proteome</keyword>
<dbReference type="PANTHER" id="PTHR43519">
    <property type="entry name" value="ATP-DEPENDENT RNA HELICASE HRPB"/>
    <property type="match status" value="1"/>
</dbReference>
<dbReference type="Pfam" id="PF08482">
    <property type="entry name" value="HrpB_C"/>
    <property type="match status" value="1"/>
</dbReference>
<evidence type="ECO:0000256" key="3">
    <source>
        <dbReference type="SAM" id="MobiDB-lite"/>
    </source>
</evidence>
<name>A0ABV5KCF3_9ACTN</name>
<organism evidence="5 6">
    <name type="scientific">Nocardioides plantarum</name>
    <dbReference type="NCBI Taxonomy" id="29299"/>
    <lineage>
        <taxon>Bacteria</taxon>
        <taxon>Bacillati</taxon>
        <taxon>Actinomycetota</taxon>
        <taxon>Actinomycetes</taxon>
        <taxon>Propionibacteriales</taxon>
        <taxon>Nocardioidaceae</taxon>
        <taxon>Nocardioides</taxon>
    </lineage>
</organism>
<protein>
    <submittedName>
        <fullName evidence="5">ATP-dependent helicase C-terminal domain-containing protein</fullName>
    </submittedName>
</protein>
<sequence length="277" mass="29766">PGSPLAGTPWLAVADADRRPGQRDATIRAAAPVDEATALEAAAALWHEADVVTWSNGRISARRVTRLGSIELSSAPLAHPDPAELDAAVADALRRDGLGVLRWTPSATALRARLAFLHRAIGAPWPDVSDDALLDRAADWLDGSDPRRLDLTQAIRRLLPWPEAARLDELAPERLTVPSGSTVALDYGADQPVLAVRLQEVFGWTATPRLADGRVPVLLHLLSPARRPAAVTADLASFWATGYAAVRADLRGRYPKHAWPEDPLSAAPSRGPARRPR</sequence>
<dbReference type="EMBL" id="JBHMDG010000020">
    <property type="protein sequence ID" value="MFB9314431.1"/>
    <property type="molecule type" value="Genomic_DNA"/>
</dbReference>
<accession>A0ABV5KCF3</accession>
<evidence type="ECO:0000259" key="4">
    <source>
        <dbReference type="Pfam" id="PF08482"/>
    </source>
</evidence>
<evidence type="ECO:0000313" key="6">
    <source>
        <dbReference type="Proteomes" id="UP001589750"/>
    </source>
</evidence>
<comment type="caution">
    <text evidence="5">The sequence shown here is derived from an EMBL/GenBank/DDBJ whole genome shotgun (WGS) entry which is preliminary data.</text>
</comment>
<keyword evidence="2 5" id="KW-0347">Helicase</keyword>
<evidence type="ECO:0000256" key="2">
    <source>
        <dbReference type="ARBA" id="ARBA00022806"/>
    </source>
</evidence>
<keyword evidence="2 5" id="KW-0547">Nucleotide-binding</keyword>
<dbReference type="Proteomes" id="UP001589750">
    <property type="component" value="Unassembled WGS sequence"/>
</dbReference>
<dbReference type="PANTHER" id="PTHR43519:SF1">
    <property type="entry name" value="ATP-DEPENDENT RNA HELICASE HRPB"/>
    <property type="match status" value="1"/>
</dbReference>
<evidence type="ECO:0000256" key="1">
    <source>
        <dbReference type="ARBA" id="ARBA00022801"/>
    </source>
</evidence>
<dbReference type="RefSeq" id="WP_379142005.1">
    <property type="nucleotide sequence ID" value="NZ_JBHMDG010000020.1"/>
</dbReference>
<feature type="domain" description="ATP-dependent RNA helicase HrpB C-terminal" evidence="4">
    <location>
        <begin position="145"/>
        <end position="263"/>
    </location>
</feature>
<keyword evidence="2 5" id="KW-0067">ATP-binding</keyword>
<proteinExistence type="predicted"/>
<feature type="region of interest" description="Disordered" evidence="3">
    <location>
        <begin position="258"/>
        <end position="277"/>
    </location>
</feature>
<keyword evidence="1" id="KW-0378">Hydrolase</keyword>
<feature type="non-terminal residue" evidence="5">
    <location>
        <position position="1"/>
    </location>
</feature>
<dbReference type="GO" id="GO:0004386">
    <property type="term" value="F:helicase activity"/>
    <property type="evidence" value="ECO:0007669"/>
    <property type="project" value="UniProtKB-KW"/>
</dbReference>
<gene>
    <name evidence="5" type="ORF">ACFFRI_15350</name>
</gene>